<reference evidence="2" key="1">
    <citation type="journal article" date="2023" name="Front. Plant Sci.">
        <title>Chromosomal-level genome assembly of Melastoma candidum provides insights into trichome evolution.</title>
        <authorList>
            <person name="Zhong Y."/>
            <person name="Wu W."/>
            <person name="Sun C."/>
            <person name="Zou P."/>
            <person name="Liu Y."/>
            <person name="Dai S."/>
            <person name="Zhou R."/>
        </authorList>
    </citation>
    <scope>NUCLEOTIDE SEQUENCE [LARGE SCALE GENOMIC DNA]</scope>
</reference>
<sequence>MESIIARALEYTLRYWLKSFSRDQFKLQGRTALLSNLEINGDVLHSSVGLPPALNVATAKVGTLQITLPSVSYVQVEPIVVQIDRLDLVLEENLDVDASRSSCSTPSSASTSTSSGWGSGYGFADKIADGMTLEVSTVNLLLETRGSSKEKGCAAWASPLASITIRNLLMYTTNENWQAVNLKEARDFFSNSKYIYVFKKLQWESLSMDLLPHPDMFTEANLVRAQEGANQRDDDGAKRVFFGGERFIEGISAEAYITVKRTELNRPLGLEVQLHVTEAVCPALSEPGLRALLRFLTGFYVCLNRADMDLNAQQRSVEAAGHSLVSMVVDHIFLCIKDAEYKLELLMQSLHFSRASVCDGETANNLTKLSIGGLFLRDTFARPPCTLAQPSMLTPADDSLHIPEFATNFCPPIYPLGEQEWQSSAGVPLVCLHSLQVNPSPNPPSLASETVINCQPLELFLQEESCLRIFSFLADGIVVNPGDIRTDTSVNSLFFMLKELDLTVPLELLKLEKDPACFCLWPDQPVDASQKKWSAEVSMLTLSLESPSMFNGAERFNDQTVNQLECIVIKDASIQAAMFTSDGKPIKEVPPPGGIVRIGVSFQQYLSNTSLEQLFFVLDFYAYVGKVVDKIALAGKKGRSKTDQDVATAGRLLDKVPSDTAASLRVSYLQLRFLESSPLVTAIIPLAQFIGEDFSMKVLHRTLGGAMVVSSNLRWERVQIDCVDTRTNIELKNDLGLSVDNHHLATGDDIAQLKAILWTSTKYNIESNGRKRSLPFIDLSMVQVIPFSEQDAESHRLDVSASISGVRLSGGMTFAESLLHRFGIFGPDGGPGEGLLKGLDNLSSGPLAKLFKPSEVVKANVKGDSMKNDYPKLTNPDNVDVRIDLRDWLFALEGPIEMLERWQDDNCVDSAREKRCWHANFQSFRVEAKREHVQELKEKANSASSHLLELIVIGVEGLQAVKPLLQSEAHLGDNDAESEMDKWAVENVKFSVKNPIEAVVTKNELQNLALTCKSEVDSMGRITAGIIRLLKLEGSVGQAAIDQLSNLGSQGLEKILTPDRLSSSRASSPSSFSLPPPPNLIAEPVHLHTNSTMTFLEETILDSQAKCAALMNALSGTEATHEHLLDAEQLAQNLKSMQNLLKQLRTQI</sequence>
<dbReference type="Proteomes" id="UP001057402">
    <property type="component" value="Chromosome 1"/>
</dbReference>
<evidence type="ECO:0000313" key="1">
    <source>
        <dbReference type="EMBL" id="KAI4390105.1"/>
    </source>
</evidence>
<name>A0ACB9SFB6_9MYRT</name>
<dbReference type="EMBL" id="CM042880">
    <property type="protein sequence ID" value="KAI4390105.1"/>
    <property type="molecule type" value="Genomic_DNA"/>
</dbReference>
<accession>A0ACB9SFB6</accession>
<gene>
    <name evidence="1" type="ORF">MLD38_002253</name>
</gene>
<comment type="caution">
    <text evidence="1">The sequence shown here is derived from an EMBL/GenBank/DDBJ whole genome shotgun (WGS) entry which is preliminary data.</text>
</comment>
<keyword evidence="2" id="KW-1185">Reference proteome</keyword>
<proteinExistence type="predicted"/>
<organism evidence="1 2">
    <name type="scientific">Melastoma candidum</name>
    <dbReference type="NCBI Taxonomy" id="119954"/>
    <lineage>
        <taxon>Eukaryota</taxon>
        <taxon>Viridiplantae</taxon>
        <taxon>Streptophyta</taxon>
        <taxon>Embryophyta</taxon>
        <taxon>Tracheophyta</taxon>
        <taxon>Spermatophyta</taxon>
        <taxon>Magnoliopsida</taxon>
        <taxon>eudicotyledons</taxon>
        <taxon>Gunneridae</taxon>
        <taxon>Pentapetalae</taxon>
        <taxon>rosids</taxon>
        <taxon>malvids</taxon>
        <taxon>Myrtales</taxon>
        <taxon>Melastomataceae</taxon>
        <taxon>Melastomatoideae</taxon>
        <taxon>Melastomateae</taxon>
        <taxon>Melastoma</taxon>
    </lineage>
</organism>
<evidence type="ECO:0000313" key="2">
    <source>
        <dbReference type="Proteomes" id="UP001057402"/>
    </source>
</evidence>
<protein>
    <submittedName>
        <fullName evidence="1">Uncharacterized protein</fullName>
    </submittedName>
</protein>